<dbReference type="Pfam" id="PF00348">
    <property type="entry name" value="polyprenyl_synt"/>
    <property type="match status" value="1"/>
</dbReference>
<dbReference type="PROSITE" id="PS00723">
    <property type="entry name" value="POLYPRENYL_SYNTHASE_1"/>
    <property type="match status" value="1"/>
</dbReference>
<reference evidence="7" key="1">
    <citation type="submission" date="2023-07" db="EMBL/GenBank/DDBJ databases">
        <title>30 novel species of actinomycetes from the DSMZ collection.</title>
        <authorList>
            <person name="Nouioui I."/>
        </authorList>
    </citation>
    <scope>NUCLEOTIDE SEQUENCE [LARGE SCALE GENOMIC DNA]</scope>
    <source>
        <strain evidence="7">DSM 44918</strain>
    </source>
</reference>
<dbReference type="PANTHER" id="PTHR12001">
    <property type="entry name" value="GERANYLGERANYL PYROPHOSPHATE SYNTHASE"/>
    <property type="match status" value="1"/>
</dbReference>
<evidence type="ECO:0000313" key="6">
    <source>
        <dbReference type="EMBL" id="MDT0317092.1"/>
    </source>
</evidence>
<evidence type="ECO:0000256" key="4">
    <source>
        <dbReference type="ARBA" id="ARBA00022723"/>
    </source>
</evidence>
<keyword evidence="3" id="KW-0808">Transferase</keyword>
<dbReference type="InterPro" id="IPR000092">
    <property type="entry name" value="Polyprenyl_synt"/>
</dbReference>
<dbReference type="Proteomes" id="UP001183420">
    <property type="component" value="Unassembled WGS sequence"/>
</dbReference>
<evidence type="ECO:0000313" key="7">
    <source>
        <dbReference type="Proteomes" id="UP001183420"/>
    </source>
</evidence>
<dbReference type="PANTHER" id="PTHR12001:SF85">
    <property type="entry name" value="SHORT CHAIN ISOPRENYL DIPHOSPHATE SYNTHASE"/>
    <property type="match status" value="1"/>
</dbReference>
<comment type="caution">
    <text evidence="6">The sequence shown here is derived from an EMBL/GenBank/DDBJ whole genome shotgun (WGS) entry which is preliminary data.</text>
</comment>
<keyword evidence="5" id="KW-0460">Magnesium</keyword>
<dbReference type="EMBL" id="JAVREM010000001">
    <property type="protein sequence ID" value="MDT0317092.1"/>
    <property type="molecule type" value="Genomic_DNA"/>
</dbReference>
<evidence type="ECO:0000256" key="3">
    <source>
        <dbReference type="ARBA" id="ARBA00022679"/>
    </source>
</evidence>
<evidence type="ECO:0000256" key="2">
    <source>
        <dbReference type="ARBA" id="ARBA00006706"/>
    </source>
</evidence>
<keyword evidence="7" id="KW-1185">Reference proteome</keyword>
<comment type="cofactor">
    <cofactor evidence="1">
        <name>Mg(2+)</name>
        <dbReference type="ChEBI" id="CHEBI:18420"/>
    </cofactor>
</comment>
<organism evidence="6 7">
    <name type="scientific">Streptomyces millisiae</name>
    <dbReference type="NCBI Taxonomy" id="3075542"/>
    <lineage>
        <taxon>Bacteria</taxon>
        <taxon>Bacillati</taxon>
        <taxon>Actinomycetota</taxon>
        <taxon>Actinomycetes</taxon>
        <taxon>Kitasatosporales</taxon>
        <taxon>Streptomycetaceae</taxon>
        <taxon>Streptomyces</taxon>
    </lineage>
</organism>
<comment type="similarity">
    <text evidence="2">Belongs to the FPP/GGPP synthase family.</text>
</comment>
<evidence type="ECO:0000256" key="1">
    <source>
        <dbReference type="ARBA" id="ARBA00001946"/>
    </source>
</evidence>
<protein>
    <submittedName>
        <fullName evidence="6">Polyprenyl synthetase family protein</fullName>
    </submittedName>
</protein>
<dbReference type="InterPro" id="IPR033749">
    <property type="entry name" value="Polyprenyl_synt_CS"/>
</dbReference>
<dbReference type="InterPro" id="IPR008949">
    <property type="entry name" value="Isoprenoid_synthase_dom_sf"/>
</dbReference>
<gene>
    <name evidence="6" type="ORF">RNC47_01925</name>
</gene>
<dbReference type="RefSeq" id="WP_311594844.1">
    <property type="nucleotide sequence ID" value="NZ_JAVREM010000001.1"/>
</dbReference>
<keyword evidence="4" id="KW-0479">Metal-binding</keyword>
<dbReference type="SUPFAM" id="SSF48576">
    <property type="entry name" value="Terpenoid synthases"/>
    <property type="match status" value="1"/>
</dbReference>
<proteinExistence type="inferred from homology"/>
<evidence type="ECO:0000256" key="5">
    <source>
        <dbReference type="ARBA" id="ARBA00022842"/>
    </source>
</evidence>
<accession>A0ABU2LHM8</accession>
<dbReference type="Gene3D" id="1.10.600.10">
    <property type="entry name" value="Farnesyl Diphosphate Synthase"/>
    <property type="match status" value="1"/>
</dbReference>
<sequence>MSTDADERHADGSSGREAGFRWAGGAAAAVVRRAIELAHVGSLLHDDILDGEDMRRGRHAPYRRFGIPRAILTGDEMLFASFEQVVRCGEQGVPARAVQQAVGVLAGAGRDIAAGVARELTCTAVTRRSSPESALADYTETVRLERAALPRASCELGDEIPPGPHRRVLRELIEIVADDADTAVPAARQRASDEPF</sequence>
<name>A0ABU2LHM8_9ACTN</name>